<evidence type="ECO:0000313" key="5">
    <source>
        <dbReference type="EMBL" id="KAK9416324.1"/>
    </source>
</evidence>
<evidence type="ECO:0000313" key="6">
    <source>
        <dbReference type="Proteomes" id="UP001408356"/>
    </source>
</evidence>
<dbReference type="PANTHER" id="PTHR39613">
    <property type="entry name" value="ANCHORED CELL WALL PROTEIN, PUTATIVE (AFU_ORTHOLOGUE AFUA_4G08960)-RELATED"/>
    <property type="match status" value="1"/>
</dbReference>
<dbReference type="PANTHER" id="PTHR39613:SF1">
    <property type="entry name" value="ANCHORED CELL WALL PROTEIN, PUTATIVE (AFU_ORTHOLOGUE AFUA_4G08960)-RELATED"/>
    <property type="match status" value="1"/>
</dbReference>
<dbReference type="EMBL" id="JARVKF010000407">
    <property type="protein sequence ID" value="KAK9416324.1"/>
    <property type="molecule type" value="Genomic_DNA"/>
</dbReference>
<feature type="domain" description="Cell wall mannoprotein PIR1-like C-terminal" evidence="4">
    <location>
        <begin position="72"/>
        <end position="141"/>
    </location>
</feature>
<organism evidence="5 6">
    <name type="scientific">Seiridium unicorne</name>
    <dbReference type="NCBI Taxonomy" id="138068"/>
    <lineage>
        <taxon>Eukaryota</taxon>
        <taxon>Fungi</taxon>
        <taxon>Dikarya</taxon>
        <taxon>Ascomycota</taxon>
        <taxon>Pezizomycotina</taxon>
        <taxon>Sordariomycetes</taxon>
        <taxon>Xylariomycetidae</taxon>
        <taxon>Amphisphaeriales</taxon>
        <taxon>Sporocadaceae</taxon>
        <taxon>Seiridium</taxon>
    </lineage>
</organism>
<dbReference type="Pfam" id="PF09792">
    <property type="entry name" value="But2"/>
    <property type="match status" value="1"/>
</dbReference>
<sequence length="430" mass="45060">MLAILASLVSGIVFATLSQSSSITLRANAGCTFHLSTGGDAPFWVGQLSNGQCRGGSNIRASTFTWFGDAFVDEQARGCWWTPPTNVLQCDVGQQPSHGFDIPCNGIVTYNGQSTFYECRTGDGDQVNIYLQSIGVQCQPVTILADGCTACQTSPGGAGAGAGPQPASTLSSSDIVPTVTPFITGPSSSPGAPSPTNPGNGGTGPRPTTLAPPAKDCSADLSGTNHYPSLMIPLDRANPDKPYGPTLYGQVSPNASTLFNFDIPASDAGKSCKVFFSMPSLAALQSGQSGSYYFTGDGSVVFSQMSALANPGTTYNDVALGRIGRRDLGAIKMSPGNNYVIETFDCSGAVRVMPTMSKSMYVKCKFAFDSAEYGKDALVEAMGSIVLIESRLQSLVRVTAYSLFCFVKPEIGKRIAASTSYTRGRKGKQR</sequence>
<dbReference type="InterPro" id="IPR018620">
    <property type="entry name" value="Ubiquitin3-bd_protein_But2_C"/>
</dbReference>
<dbReference type="Proteomes" id="UP001408356">
    <property type="component" value="Unassembled WGS sequence"/>
</dbReference>
<proteinExistence type="predicted"/>
<keyword evidence="2" id="KW-0732">Signal</keyword>
<keyword evidence="6" id="KW-1185">Reference proteome</keyword>
<evidence type="ECO:0000259" key="3">
    <source>
        <dbReference type="Pfam" id="PF09792"/>
    </source>
</evidence>
<name>A0ABR2UPR9_9PEZI</name>
<feature type="domain" description="Ubiquitin 3 binding protein But2 C-terminal" evidence="3">
    <location>
        <begin position="227"/>
        <end position="359"/>
    </location>
</feature>
<evidence type="ECO:0000259" key="4">
    <source>
        <dbReference type="Pfam" id="PF22799"/>
    </source>
</evidence>
<reference evidence="5 6" key="1">
    <citation type="journal article" date="2024" name="J. Plant Pathol.">
        <title>Sequence and assembly of the genome of Seiridium unicorne, isolate CBS 538.82, causal agent of cypress canker disease.</title>
        <authorList>
            <person name="Scali E."/>
            <person name="Rocca G.D."/>
            <person name="Danti R."/>
            <person name="Garbelotto M."/>
            <person name="Barberini S."/>
            <person name="Baroncelli R."/>
            <person name="Emiliani G."/>
        </authorList>
    </citation>
    <scope>NUCLEOTIDE SEQUENCE [LARGE SCALE GENOMIC DNA]</scope>
    <source>
        <strain evidence="5 6">BM-138-508</strain>
    </source>
</reference>
<feature type="region of interest" description="Disordered" evidence="1">
    <location>
        <begin position="156"/>
        <end position="218"/>
    </location>
</feature>
<protein>
    <submittedName>
        <fullName evidence="5">Ubiquitin 3 binding protein But2 C-terminal domain-containing protein</fullName>
    </submittedName>
</protein>
<dbReference type="Pfam" id="PF22799">
    <property type="entry name" value="PIR1-like_C"/>
    <property type="match status" value="1"/>
</dbReference>
<feature type="chain" id="PRO_5047364566" evidence="2">
    <location>
        <begin position="21"/>
        <end position="430"/>
    </location>
</feature>
<accession>A0ABR2UPR9</accession>
<comment type="caution">
    <text evidence="5">The sequence shown here is derived from an EMBL/GenBank/DDBJ whole genome shotgun (WGS) entry which is preliminary data.</text>
</comment>
<evidence type="ECO:0000256" key="2">
    <source>
        <dbReference type="SAM" id="SignalP"/>
    </source>
</evidence>
<gene>
    <name evidence="5" type="ORF">SUNI508_01741</name>
</gene>
<dbReference type="InterPro" id="IPR054508">
    <property type="entry name" value="PIR1-like_C"/>
</dbReference>
<feature type="signal peptide" evidence="2">
    <location>
        <begin position="1"/>
        <end position="20"/>
    </location>
</feature>
<evidence type="ECO:0000256" key="1">
    <source>
        <dbReference type="SAM" id="MobiDB-lite"/>
    </source>
</evidence>